<sequence length="127" mass="14597">MDGRCKKEAADILHNRKLFDLTLDTPEYNIILEALILLDRCDEMQGILDEMAAAGVPANAKSNYLVKTKTLDRIYLHSKHLYVQLVHFASSVLLLTTLRLYCPFTQNLDFCAIYRSIFVRKTHLVSH</sequence>
<protein>
    <recommendedName>
        <fullName evidence="3">Pentacotripeptide-repeat region of PRORP domain-containing protein</fullName>
    </recommendedName>
</protein>
<gene>
    <name evidence="1" type="ORF">AaE_009129</name>
</gene>
<dbReference type="EMBL" id="VJMI01014977">
    <property type="protein sequence ID" value="KAF0734614.1"/>
    <property type="molecule type" value="Genomic_DNA"/>
</dbReference>
<proteinExistence type="predicted"/>
<evidence type="ECO:0008006" key="3">
    <source>
        <dbReference type="Google" id="ProtNLM"/>
    </source>
</evidence>
<reference evidence="1 2" key="1">
    <citation type="submission" date="2019-06" db="EMBL/GenBank/DDBJ databases">
        <title>Genomics analysis of Aphanomyces spp. identifies a new class of oomycete effector associated with host adaptation.</title>
        <authorList>
            <person name="Gaulin E."/>
        </authorList>
    </citation>
    <scope>NUCLEOTIDE SEQUENCE [LARGE SCALE GENOMIC DNA]</scope>
    <source>
        <strain evidence="1 2">E</strain>
    </source>
</reference>
<evidence type="ECO:0000313" key="1">
    <source>
        <dbReference type="EMBL" id="KAF0734614.1"/>
    </source>
</evidence>
<dbReference type="AlphaFoldDB" id="A0A6A4ZY40"/>
<dbReference type="Proteomes" id="UP000469452">
    <property type="component" value="Unassembled WGS sequence"/>
</dbReference>
<name>A0A6A4ZY40_APHAT</name>
<dbReference type="VEuPathDB" id="FungiDB:H257_17478"/>
<evidence type="ECO:0000313" key="2">
    <source>
        <dbReference type="Proteomes" id="UP000469452"/>
    </source>
</evidence>
<organism evidence="1 2">
    <name type="scientific">Aphanomyces astaci</name>
    <name type="common">Crayfish plague agent</name>
    <dbReference type="NCBI Taxonomy" id="112090"/>
    <lineage>
        <taxon>Eukaryota</taxon>
        <taxon>Sar</taxon>
        <taxon>Stramenopiles</taxon>
        <taxon>Oomycota</taxon>
        <taxon>Saprolegniomycetes</taxon>
        <taxon>Saprolegniales</taxon>
        <taxon>Verrucalvaceae</taxon>
        <taxon>Aphanomyces</taxon>
    </lineage>
</organism>
<accession>A0A6A4ZY40</accession>
<comment type="caution">
    <text evidence="1">The sequence shown here is derived from an EMBL/GenBank/DDBJ whole genome shotgun (WGS) entry which is preliminary data.</text>
</comment>